<dbReference type="AlphaFoldDB" id="A0A951PLQ2"/>
<dbReference type="Gene3D" id="3.40.50.2000">
    <property type="entry name" value="Glycogen Phosphorylase B"/>
    <property type="match status" value="2"/>
</dbReference>
<sequence>MDIPTKQLRVLHICQRDDPATGGAVRVAAEYVKHLPNYEVDAHCLFLYGSPGCFQTELGEHRTHYLRIQNSREFLKFRRLLHFLHKFQPQIIHHHDGLLWSHLLTFSHRGVVKIAHAHLGAESGGLLSRSALAAWLQRQSTDLLIGITEDTRKSHIEQGRYIANRTQVLYNGVDRDRFYPPTDTERAIARRQFGLPTDIPVIGFVGRLHCQMKGTDDFLKAIALLPSHFWALVVGAGPDADNLKQLATTLGIAERVVFTGIVENPTPAYHSMDVFCLTSHWEPFGLVVAEAMACRVPVVGLPCQGGVNELLTPETGCVLPYRDLEAMAQAVIEAIKYPERWYQRHTKAASVLEHNHNWEKNTSRLAQLYKEVLNKATDI</sequence>
<dbReference type="PANTHER" id="PTHR45947">
    <property type="entry name" value="SULFOQUINOVOSYL TRANSFERASE SQD2"/>
    <property type="match status" value="1"/>
</dbReference>
<dbReference type="GO" id="GO:0016758">
    <property type="term" value="F:hexosyltransferase activity"/>
    <property type="evidence" value="ECO:0007669"/>
    <property type="project" value="TreeGrafter"/>
</dbReference>
<reference evidence="2" key="1">
    <citation type="submission" date="2021-05" db="EMBL/GenBank/DDBJ databases">
        <authorList>
            <person name="Pietrasiak N."/>
            <person name="Ward R."/>
            <person name="Stajich J.E."/>
            <person name="Kurbessoian T."/>
        </authorList>
    </citation>
    <scope>NUCLEOTIDE SEQUENCE</scope>
    <source>
        <strain evidence="2">CPER-KK1</strain>
    </source>
</reference>
<evidence type="ECO:0000313" key="3">
    <source>
        <dbReference type="Proteomes" id="UP000753908"/>
    </source>
</evidence>
<gene>
    <name evidence="2" type="ORF">KME25_11385</name>
</gene>
<dbReference type="InterPro" id="IPR050194">
    <property type="entry name" value="Glycosyltransferase_grp1"/>
</dbReference>
<proteinExistence type="predicted"/>
<dbReference type="Pfam" id="PF13692">
    <property type="entry name" value="Glyco_trans_1_4"/>
    <property type="match status" value="1"/>
</dbReference>
<protein>
    <submittedName>
        <fullName evidence="2">Glycosyltransferase family 4 protein</fullName>
    </submittedName>
</protein>
<dbReference type="CDD" id="cd03801">
    <property type="entry name" value="GT4_PimA-like"/>
    <property type="match status" value="1"/>
</dbReference>
<evidence type="ECO:0000313" key="2">
    <source>
        <dbReference type="EMBL" id="MBW4545033.1"/>
    </source>
</evidence>
<dbReference type="SUPFAM" id="SSF53756">
    <property type="entry name" value="UDP-Glycosyltransferase/glycogen phosphorylase"/>
    <property type="match status" value="1"/>
</dbReference>
<accession>A0A951PLQ2</accession>
<dbReference type="PANTHER" id="PTHR45947:SF3">
    <property type="entry name" value="SULFOQUINOVOSYL TRANSFERASE SQD2"/>
    <property type="match status" value="1"/>
</dbReference>
<dbReference type="Pfam" id="PF13439">
    <property type="entry name" value="Glyco_transf_4"/>
    <property type="match status" value="1"/>
</dbReference>
<name>A0A951PLQ2_9CYAN</name>
<comment type="caution">
    <text evidence="2">The sequence shown here is derived from an EMBL/GenBank/DDBJ whole genome shotgun (WGS) entry which is preliminary data.</text>
</comment>
<dbReference type="EMBL" id="JAHHIF010000012">
    <property type="protein sequence ID" value="MBW4545033.1"/>
    <property type="molecule type" value="Genomic_DNA"/>
</dbReference>
<feature type="domain" description="Glycosyltransferase subfamily 4-like N-terminal" evidence="1">
    <location>
        <begin position="22"/>
        <end position="177"/>
    </location>
</feature>
<organism evidence="2 3">
    <name type="scientific">Symplocastrum torsivum CPER-KK1</name>
    <dbReference type="NCBI Taxonomy" id="450513"/>
    <lineage>
        <taxon>Bacteria</taxon>
        <taxon>Bacillati</taxon>
        <taxon>Cyanobacteriota</taxon>
        <taxon>Cyanophyceae</taxon>
        <taxon>Oscillatoriophycideae</taxon>
        <taxon>Oscillatoriales</taxon>
        <taxon>Microcoleaceae</taxon>
        <taxon>Symplocastrum</taxon>
    </lineage>
</organism>
<dbReference type="InterPro" id="IPR028098">
    <property type="entry name" value="Glyco_trans_4-like_N"/>
</dbReference>
<dbReference type="Proteomes" id="UP000753908">
    <property type="component" value="Unassembled WGS sequence"/>
</dbReference>
<reference evidence="2" key="2">
    <citation type="journal article" date="2022" name="Microbiol. Resour. Announc.">
        <title>Metagenome Sequencing to Explore Phylogenomics of Terrestrial Cyanobacteria.</title>
        <authorList>
            <person name="Ward R.D."/>
            <person name="Stajich J.E."/>
            <person name="Johansen J.R."/>
            <person name="Huntemann M."/>
            <person name="Clum A."/>
            <person name="Foster B."/>
            <person name="Foster B."/>
            <person name="Roux S."/>
            <person name="Palaniappan K."/>
            <person name="Varghese N."/>
            <person name="Mukherjee S."/>
            <person name="Reddy T.B.K."/>
            <person name="Daum C."/>
            <person name="Copeland A."/>
            <person name="Chen I.A."/>
            <person name="Ivanova N.N."/>
            <person name="Kyrpides N.C."/>
            <person name="Shapiro N."/>
            <person name="Eloe-Fadrosh E.A."/>
            <person name="Pietrasiak N."/>
        </authorList>
    </citation>
    <scope>NUCLEOTIDE SEQUENCE</scope>
    <source>
        <strain evidence="2">CPER-KK1</strain>
    </source>
</reference>
<evidence type="ECO:0000259" key="1">
    <source>
        <dbReference type="Pfam" id="PF13439"/>
    </source>
</evidence>